<feature type="region of interest" description="Disordered" evidence="1">
    <location>
        <begin position="62"/>
        <end position="86"/>
    </location>
</feature>
<feature type="region of interest" description="Disordered" evidence="1">
    <location>
        <begin position="1"/>
        <end position="32"/>
    </location>
</feature>
<evidence type="ECO:0000313" key="2">
    <source>
        <dbReference type="EMBL" id="RDB22450.1"/>
    </source>
</evidence>
<proteinExistence type="predicted"/>
<feature type="compositionally biased region" description="Basic residues" evidence="1">
    <location>
        <begin position="1"/>
        <end position="10"/>
    </location>
</feature>
<evidence type="ECO:0000313" key="3">
    <source>
        <dbReference type="Proteomes" id="UP000076154"/>
    </source>
</evidence>
<evidence type="ECO:0000256" key="1">
    <source>
        <dbReference type="SAM" id="MobiDB-lite"/>
    </source>
</evidence>
<dbReference type="OrthoDB" id="3200967at2759"/>
<name>A0A369JML0_HYPMA</name>
<dbReference type="Proteomes" id="UP000076154">
    <property type="component" value="Unassembled WGS sequence"/>
</dbReference>
<gene>
    <name evidence="2" type="ORF">Hypma_010172</name>
</gene>
<protein>
    <submittedName>
        <fullName evidence="2">Uncharacterized protein</fullName>
    </submittedName>
</protein>
<dbReference type="InParanoid" id="A0A369JML0"/>
<accession>A0A369JML0</accession>
<keyword evidence="3" id="KW-1185">Reference proteome</keyword>
<dbReference type="AlphaFoldDB" id="A0A369JML0"/>
<organism evidence="2 3">
    <name type="scientific">Hypsizygus marmoreus</name>
    <name type="common">White beech mushroom</name>
    <name type="synonym">Agaricus marmoreus</name>
    <dbReference type="NCBI Taxonomy" id="39966"/>
    <lineage>
        <taxon>Eukaryota</taxon>
        <taxon>Fungi</taxon>
        <taxon>Dikarya</taxon>
        <taxon>Basidiomycota</taxon>
        <taxon>Agaricomycotina</taxon>
        <taxon>Agaricomycetes</taxon>
        <taxon>Agaricomycetidae</taxon>
        <taxon>Agaricales</taxon>
        <taxon>Tricholomatineae</taxon>
        <taxon>Lyophyllaceae</taxon>
        <taxon>Hypsizygus</taxon>
    </lineage>
</organism>
<comment type="caution">
    <text evidence="2">The sequence shown here is derived from an EMBL/GenBank/DDBJ whole genome shotgun (WGS) entry which is preliminary data.</text>
</comment>
<reference evidence="2" key="1">
    <citation type="submission" date="2018-04" db="EMBL/GenBank/DDBJ databases">
        <title>Whole genome sequencing of Hypsizygus marmoreus.</title>
        <authorList>
            <person name="Choi I.-G."/>
            <person name="Min B."/>
            <person name="Kim J.-G."/>
            <person name="Kim S."/>
            <person name="Oh Y.-L."/>
            <person name="Kong W.-S."/>
            <person name="Park H."/>
            <person name="Jeong J."/>
            <person name="Song E.-S."/>
        </authorList>
    </citation>
    <scope>NUCLEOTIDE SEQUENCE [LARGE SCALE GENOMIC DNA]</scope>
    <source>
        <strain evidence="2">51987-8</strain>
    </source>
</reference>
<dbReference type="EMBL" id="LUEZ02000049">
    <property type="protein sequence ID" value="RDB22450.1"/>
    <property type="molecule type" value="Genomic_DNA"/>
</dbReference>
<sequence length="86" mass="9331">MRPRISKKNLQHGPPTPRSYTPSPGPKHAHALKKGKVPPLVFLSHGNTLIQDRYLPHLPGQVGFAGNRPQDGGQRCPPLADADQNA</sequence>